<dbReference type="CDD" id="cd02440">
    <property type="entry name" value="AdoMet_MTases"/>
    <property type="match status" value="1"/>
</dbReference>
<organism evidence="8 9">
    <name type="scientific">Lachnobacterium bovis</name>
    <dbReference type="NCBI Taxonomy" id="140626"/>
    <lineage>
        <taxon>Bacteria</taxon>
        <taxon>Bacillati</taxon>
        <taxon>Bacillota</taxon>
        <taxon>Clostridia</taxon>
        <taxon>Lachnospirales</taxon>
        <taxon>Lachnospiraceae</taxon>
        <taxon>Lachnobacterium</taxon>
    </lineage>
</organism>
<keyword evidence="5 6" id="KW-0694">RNA-binding</keyword>
<dbReference type="InterPro" id="IPR023267">
    <property type="entry name" value="RCMT"/>
</dbReference>
<feature type="active site" description="Nucleophile" evidence="6">
    <location>
        <position position="233"/>
    </location>
</feature>
<dbReference type="AlphaFoldDB" id="A0A1H9TAX7"/>
<dbReference type="Pfam" id="PF13636">
    <property type="entry name" value="Methyltranf_PUA"/>
    <property type="match status" value="1"/>
</dbReference>
<gene>
    <name evidence="8" type="ORF">SAMN02910429_01537</name>
</gene>
<dbReference type="SUPFAM" id="SSF53335">
    <property type="entry name" value="S-adenosyl-L-methionine-dependent methyltransferases"/>
    <property type="match status" value="1"/>
</dbReference>
<evidence type="ECO:0000256" key="6">
    <source>
        <dbReference type="PROSITE-ProRule" id="PRU01023"/>
    </source>
</evidence>
<dbReference type="PROSITE" id="PS51686">
    <property type="entry name" value="SAM_MT_RSMB_NOP"/>
    <property type="match status" value="1"/>
</dbReference>
<comment type="similarity">
    <text evidence="6">Belongs to the class I-like SAM-binding methyltransferase superfamily. RsmB/NOP family.</text>
</comment>
<name>A0A1H9TAX7_9FIRM</name>
<dbReference type="Pfam" id="PF17126">
    <property type="entry name" value="RsmF_methylt_CI"/>
    <property type="match status" value="1"/>
</dbReference>
<evidence type="ECO:0000313" key="8">
    <source>
        <dbReference type="EMBL" id="SER93929.1"/>
    </source>
</evidence>
<dbReference type="EMBL" id="FOGW01000015">
    <property type="protein sequence ID" value="SER93929.1"/>
    <property type="molecule type" value="Genomic_DNA"/>
</dbReference>
<protein>
    <submittedName>
        <fullName evidence="8">NOL1/NOP2/sun family putative RNA methylase</fullName>
    </submittedName>
</protein>
<reference evidence="9" key="1">
    <citation type="submission" date="2016-10" db="EMBL/GenBank/DDBJ databases">
        <authorList>
            <person name="Varghese N."/>
            <person name="Submissions S."/>
        </authorList>
    </citation>
    <scope>NUCLEOTIDE SEQUENCE [LARGE SCALE GENOMIC DNA]</scope>
    <source>
        <strain evidence="9">S1b</strain>
    </source>
</reference>
<dbReference type="Gene3D" id="2.30.130.60">
    <property type="match status" value="1"/>
</dbReference>
<dbReference type="Gene3D" id="3.40.50.150">
    <property type="entry name" value="Vaccinia Virus protein VP39"/>
    <property type="match status" value="1"/>
</dbReference>
<evidence type="ECO:0000256" key="4">
    <source>
        <dbReference type="ARBA" id="ARBA00022691"/>
    </source>
</evidence>
<evidence type="ECO:0000256" key="1">
    <source>
        <dbReference type="ARBA" id="ARBA00022490"/>
    </source>
</evidence>
<dbReference type="Pfam" id="PF17125">
    <property type="entry name" value="Methyltr_RsmF_N"/>
    <property type="match status" value="1"/>
</dbReference>
<keyword evidence="2 6" id="KW-0489">Methyltransferase</keyword>
<dbReference type="PANTHER" id="PTHR22807">
    <property type="entry name" value="NOP2 YEAST -RELATED NOL1/NOP2/FMU SUN DOMAIN-CONTAINING"/>
    <property type="match status" value="1"/>
</dbReference>
<feature type="binding site" evidence="6">
    <location>
        <begin position="111"/>
        <end position="117"/>
    </location>
    <ligand>
        <name>S-adenosyl-L-methionine</name>
        <dbReference type="ChEBI" id="CHEBI:59789"/>
    </ligand>
</feature>
<dbReference type="GO" id="GO:0008173">
    <property type="term" value="F:RNA methyltransferase activity"/>
    <property type="evidence" value="ECO:0007669"/>
    <property type="project" value="InterPro"/>
</dbReference>
<evidence type="ECO:0000256" key="5">
    <source>
        <dbReference type="ARBA" id="ARBA00022884"/>
    </source>
</evidence>
<dbReference type="InterPro" id="IPR049560">
    <property type="entry name" value="MeTrfase_RsmB-F_NOP2_cat"/>
</dbReference>
<evidence type="ECO:0000259" key="7">
    <source>
        <dbReference type="PROSITE" id="PS51686"/>
    </source>
</evidence>
<accession>A0A1H9TAX7</accession>
<dbReference type="CDD" id="cd21147">
    <property type="entry name" value="RsmF_methylt_CTD1"/>
    <property type="match status" value="1"/>
</dbReference>
<dbReference type="GO" id="GO:0003723">
    <property type="term" value="F:RNA binding"/>
    <property type="evidence" value="ECO:0007669"/>
    <property type="project" value="UniProtKB-UniRule"/>
</dbReference>
<sequence length="481" mass="54849">MLPNLFLDRIKLILSAAEYNDFLASYEIERKHGLRFNLLKANYDTFKDKNIDNIQFSPIDWVNNGYFYENDNRPGKSPYHEAGVYYIQEPSAMAPAAYLDAKPGEYILDLCAAPGGKSTQIASTMNHQGLLVSNEINSKRCKILSENIERMGISNAVVTNEPPDNLTKIFPGFFDKIMVDAPCSGEGMFKKNLNATDEWSTENVEICSQRQDMILDCASKMLAPGGRIVFSTCTFAPEENEGSIYRFLKRHSDFKIVDVVKYNGMSDGNLDYYKKIVDSTNNSDFKDTINSELDYDFYKEELKKTIRLWPHLLKGEGHFVAVLEQTNNKIEKRNIFSSKNKNKKPKELDLYYEFFNDTISELPLDGKLELFKDQLYLVPNGLPSLSGVRLLRRGLHLGTLLKNRFEPSHALALYLSNDMVKKSVDISYDQAKKFIAGETFPCSKEKGWYLITVNGYSLGWGKMAGKVMKNHYPKGLRKNIL</sequence>
<dbReference type="GO" id="GO:0001510">
    <property type="term" value="P:RNA methylation"/>
    <property type="evidence" value="ECO:0007669"/>
    <property type="project" value="InterPro"/>
</dbReference>
<dbReference type="InterPro" id="IPR031341">
    <property type="entry name" value="Methyltr_RsmF_N"/>
</dbReference>
<dbReference type="PRINTS" id="PR02008">
    <property type="entry name" value="RCMTFAMILY"/>
</dbReference>
<dbReference type="Gene3D" id="3.30.70.1170">
    <property type="entry name" value="Sun protein, domain 3"/>
    <property type="match status" value="1"/>
</dbReference>
<proteinExistence type="inferred from homology"/>
<evidence type="ECO:0000256" key="2">
    <source>
        <dbReference type="ARBA" id="ARBA00022603"/>
    </source>
</evidence>
<dbReference type="InterPro" id="IPR027391">
    <property type="entry name" value="Nol1_Nop2_Fmu_2"/>
</dbReference>
<dbReference type="InterPro" id="IPR031340">
    <property type="entry name" value="RsmF_methylt_CI"/>
</dbReference>
<keyword evidence="1" id="KW-0963">Cytoplasm</keyword>
<evidence type="ECO:0000313" key="9">
    <source>
        <dbReference type="Proteomes" id="UP000182471"/>
    </source>
</evidence>
<dbReference type="PANTHER" id="PTHR22807:SF30">
    <property type="entry name" value="28S RRNA (CYTOSINE(4447)-C(5))-METHYLTRANSFERASE-RELATED"/>
    <property type="match status" value="1"/>
</dbReference>
<dbReference type="RefSeq" id="WP_074730707.1">
    <property type="nucleotide sequence ID" value="NZ_FOGW01000015.1"/>
</dbReference>
<dbReference type="InterPro" id="IPR029063">
    <property type="entry name" value="SAM-dependent_MTases_sf"/>
</dbReference>
<keyword evidence="4 6" id="KW-0949">S-adenosyl-L-methionine</keyword>
<comment type="caution">
    <text evidence="6">Lacks conserved residue(s) required for the propagation of feature annotation.</text>
</comment>
<dbReference type="Proteomes" id="UP000182471">
    <property type="component" value="Unassembled WGS sequence"/>
</dbReference>
<evidence type="ECO:0000256" key="3">
    <source>
        <dbReference type="ARBA" id="ARBA00022679"/>
    </source>
</evidence>
<keyword evidence="9" id="KW-1185">Reference proteome</keyword>
<dbReference type="Pfam" id="PF01189">
    <property type="entry name" value="Methyltr_RsmB-F"/>
    <property type="match status" value="1"/>
</dbReference>
<keyword evidence="3 6" id="KW-0808">Transferase</keyword>
<feature type="domain" description="SAM-dependent MTase RsmB/NOP-type" evidence="7">
    <location>
        <begin position="22"/>
        <end position="326"/>
    </location>
</feature>
<dbReference type="InterPro" id="IPR001678">
    <property type="entry name" value="MeTrfase_RsmB-F_NOP2_dom"/>
</dbReference>
<feature type="binding site" evidence="6">
    <location>
        <position position="135"/>
    </location>
    <ligand>
        <name>S-adenosyl-L-methionine</name>
        <dbReference type="ChEBI" id="CHEBI:59789"/>
    </ligand>
</feature>
<feature type="binding site" evidence="6">
    <location>
        <position position="180"/>
    </location>
    <ligand>
        <name>S-adenosyl-L-methionine</name>
        <dbReference type="ChEBI" id="CHEBI:59789"/>
    </ligand>
</feature>